<reference evidence="2 3" key="1">
    <citation type="submission" date="2018-08" db="EMBL/GenBank/DDBJ databases">
        <title>Genome sequence of strict halophilic Halobacillus trueperi SS1 isolated from Lunsu, a salty water body of North West Himalayas.</title>
        <authorList>
            <person name="Gupta S."/>
            <person name="Sharma P."/>
            <person name="Dev K."/>
            <person name="Baumler D."/>
            <person name="Sourirajan A."/>
        </authorList>
    </citation>
    <scope>NUCLEOTIDE SEQUENCE [LARGE SCALE GENOMIC DNA]</scope>
    <source>
        <strain evidence="2 3">SS1</strain>
    </source>
</reference>
<dbReference type="RefSeq" id="WP_115893976.1">
    <property type="nucleotide sequence ID" value="NZ_QTLC01000034.1"/>
</dbReference>
<keyword evidence="2" id="KW-0378">Hydrolase</keyword>
<organism evidence="2 3">
    <name type="scientific">Halobacillus trueperi</name>
    <dbReference type="NCBI Taxonomy" id="156205"/>
    <lineage>
        <taxon>Bacteria</taxon>
        <taxon>Bacillati</taxon>
        <taxon>Bacillota</taxon>
        <taxon>Bacilli</taxon>
        <taxon>Bacillales</taxon>
        <taxon>Bacillaceae</taxon>
        <taxon>Halobacillus</taxon>
    </lineage>
</organism>
<evidence type="ECO:0000259" key="1">
    <source>
        <dbReference type="Pfam" id="PF07969"/>
    </source>
</evidence>
<dbReference type="AlphaFoldDB" id="A0A3D8VNY4"/>
<dbReference type="Gene3D" id="2.30.40.10">
    <property type="entry name" value="Urease, subunit C, domain 1"/>
    <property type="match status" value="1"/>
</dbReference>
<dbReference type="Gene3D" id="3.20.20.140">
    <property type="entry name" value="Metal-dependent hydrolases"/>
    <property type="match status" value="1"/>
</dbReference>
<dbReference type="CDD" id="cd01300">
    <property type="entry name" value="YtcJ_like"/>
    <property type="match status" value="1"/>
</dbReference>
<feature type="domain" description="Amidohydrolase 3" evidence="1">
    <location>
        <begin position="50"/>
        <end position="528"/>
    </location>
</feature>
<dbReference type="InterPro" id="IPR032466">
    <property type="entry name" value="Metal_Hydrolase"/>
</dbReference>
<proteinExistence type="predicted"/>
<dbReference type="InterPro" id="IPR033932">
    <property type="entry name" value="YtcJ-like"/>
</dbReference>
<evidence type="ECO:0000313" key="3">
    <source>
        <dbReference type="Proteomes" id="UP000257032"/>
    </source>
</evidence>
<dbReference type="PANTHER" id="PTHR22642:SF2">
    <property type="entry name" value="PROTEIN LONG AFTER FAR-RED 3"/>
    <property type="match status" value="1"/>
</dbReference>
<dbReference type="Pfam" id="PF07969">
    <property type="entry name" value="Amidohydro_3"/>
    <property type="match status" value="1"/>
</dbReference>
<gene>
    <name evidence="2" type="ORF">DXT76_08965</name>
</gene>
<protein>
    <submittedName>
        <fullName evidence="2">Amidohydrolase</fullName>
    </submittedName>
</protein>
<dbReference type="InterPro" id="IPR011059">
    <property type="entry name" value="Metal-dep_hydrolase_composite"/>
</dbReference>
<sequence length="536" mass="59314">MEATTVFINGEVITADQQGTIQEALAVKGKRILQVGSTAEIMERCSSHTEVIDLNGRSLLPGFNDAHAHLELYGTNQLGVNLKQEDSIDSIIEKLHMRAEKTPQGEWVRGWGYNQNALLEERHLTKWDLDKVSTSHPIIVVRTCGHISCVNSKALEMAGLTSQTPNPPGGTYHRDGDDLTGLLLEAAHMEMFQLADYSEAEVMLGLQMASSHFLQNGITSVHDAGGYGTKHIRYLQKAAQRGKIRQRLYVMYGSLYDSPSVVKAGVESGIMTGLGDDWFKIGPAKVFIDGSSSGPTCKTRKPYTSNPDDSGILYMDQKELDQHLLPAHKQGWQITAHAMGDEAVHMLLTTIERALNHKTGMNNRHRLEHAGITPPDLVERIKVTHSVPIPNPAFLYEFGDGYINDYGERVHHFFPLKSYLEQNIPFAIGSDSPITWVNPLIGIHAAVNRTSKNGQSVGPDQAIAVEEAIRAYTWSGAYASGDEHLKGTIEPEKYADLVILDQSILHCPSHQLKDIQVEMTVLNGEIVYEKQKEDAH</sequence>
<dbReference type="Proteomes" id="UP000257032">
    <property type="component" value="Unassembled WGS sequence"/>
</dbReference>
<evidence type="ECO:0000313" key="2">
    <source>
        <dbReference type="EMBL" id="RDY71090.1"/>
    </source>
</evidence>
<dbReference type="InterPro" id="IPR013108">
    <property type="entry name" value="Amidohydro_3"/>
</dbReference>
<dbReference type="SUPFAM" id="SSF51338">
    <property type="entry name" value="Composite domain of metallo-dependent hydrolases"/>
    <property type="match status" value="1"/>
</dbReference>
<dbReference type="SUPFAM" id="SSF51556">
    <property type="entry name" value="Metallo-dependent hydrolases"/>
    <property type="match status" value="1"/>
</dbReference>
<dbReference type="PANTHER" id="PTHR22642">
    <property type="entry name" value="IMIDAZOLONEPROPIONASE"/>
    <property type="match status" value="1"/>
</dbReference>
<dbReference type="GO" id="GO:0016810">
    <property type="term" value="F:hydrolase activity, acting on carbon-nitrogen (but not peptide) bonds"/>
    <property type="evidence" value="ECO:0007669"/>
    <property type="project" value="InterPro"/>
</dbReference>
<comment type="caution">
    <text evidence="2">The sequence shown here is derived from an EMBL/GenBank/DDBJ whole genome shotgun (WGS) entry which is preliminary data.</text>
</comment>
<dbReference type="Gene3D" id="3.10.310.70">
    <property type="match status" value="1"/>
</dbReference>
<name>A0A3D8VNY4_9BACI</name>
<accession>A0A3D8VNY4</accession>
<dbReference type="EMBL" id="QTLC01000034">
    <property type="protein sequence ID" value="RDY71090.1"/>
    <property type="molecule type" value="Genomic_DNA"/>
</dbReference>